<dbReference type="GeneID" id="302996679"/>
<comment type="caution">
    <text evidence="1">The sequence shown here is derived from an EMBL/GenBank/DDBJ whole genome shotgun (WGS) entry which is preliminary data.</text>
</comment>
<dbReference type="RefSeq" id="WP_134844513.1">
    <property type="nucleotide sequence ID" value="NZ_SGVY01000066.1"/>
</dbReference>
<protein>
    <recommendedName>
        <fullName evidence="3">Lipoprotein</fullName>
    </recommendedName>
</protein>
<evidence type="ECO:0000313" key="1">
    <source>
        <dbReference type="EMBL" id="TFH72230.1"/>
    </source>
</evidence>
<evidence type="ECO:0008006" key="3">
    <source>
        <dbReference type="Google" id="ProtNLM"/>
    </source>
</evidence>
<accession>A0A4Y8UUR8</accession>
<gene>
    <name evidence="1" type="ORF">EXN75_15560</name>
</gene>
<proteinExistence type="predicted"/>
<dbReference type="PROSITE" id="PS51257">
    <property type="entry name" value="PROKAR_LIPOPROTEIN"/>
    <property type="match status" value="1"/>
</dbReference>
<keyword evidence="2" id="KW-1185">Reference proteome</keyword>
<sequence>MKKFLEINSFALIMIVAAALLMLLSSCHGNRKRLSSNEESSFLITYSKKEIVIESTKSNGVVDHFFYKNGEYFASSDSILFFSTLKDTILNVTSYETKYKIIIKKERDGVYKTSSYYVNDKGSLYFMISYSYDSKYQIFQIEKGSNVMYQ</sequence>
<dbReference type="Proteomes" id="UP000297872">
    <property type="component" value="Unassembled WGS sequence"/>
</dbReference>
<organism evidence="1 2">
    <name type="scientific">Segatella hominis</name>
    <dbReference type="NCBI Taxonomy" id="2518605"/>
    <lineage>
        <taxon>Bacteria</taxon>
        <taxon>Pseudomonadati</taxon>
        <taxon>Bacteroidota</taxon>
        <taxon>Bacteroidia</taxon>
        <taxon>Bacteroidales</taxon>
        <taxon>Prevotellaceae</taxon>
        <taxon>Segatella</taxon>
    </lineage>
</organism>
<reference evidence="1 2" key="1">
    <citation type="submission" date="2019-02" db="EMBL/GenBank/DDBJ databases">
        <title>Draft Genome Sequence of the Prevotella sp. BCRC 81118, Isolated from Human Feces.</title>
        <authorList>
            <person name="Huang C.-H."/>
        </authorList>
    </citation>
    <scope>NUCLEOTIDE SEQUENCE [LARGE SCALE GENOMIC DNA]</scope>
    <source>
        <strain evidence="1 2">BCRC 81118</strain>
    </source>
</reference>
<dbReference type="AlphaFoldDB" id="A0A4Y8UUR8"/>
<dbReference type="OrthoDB" id="1080190at2"/>
<name>A0A4Y8UUR8_9BACT</name>
<evidence type="ECO:0000313" key="2">
    <source>
        <dbReference type="Proteomes" id="UP000297872"/>
    </source>
</evidence>
<dbReference type="EMBL" id="SGVY01000066">
    <property type="protein sequence ID" value="TFH72230.1"/>
    <property type="molecule type" value="Genomic_DNA"/>
</dbReference>